<keyword evidence="5" id="KW-0418">Kinase</keyword>
<keyword evidence="6" id="KW-1185">Reference proteome</keyword>
<feature type="non-terminal residue" evidence="5">
    <location>
        <position position="649"/>
    </location>
</feature>
<dbReference type="GO" id="GO:0046872">
    <property type="term" value="F:metal ion binding"/>
    <property type="evidence" value="ECO:0007669"/>
    <property type="project" value="UniProtKB-KW"/>
</dbReference>
<evidence type="ECO:0000256" key="2">
    <source>
        <dbReference type="ARBA" id="ARBA00023277"/>
    </source>
</evidence>
<dbReference type="PANTHER" id="PTHR46999:SF1">
    <property type="entry name" value="ALPHA-GLUCAN WATER DIKINASE 1, CHLOROPLASTIC"/>
    <property type="match status" value="1"/>
</dbReference>
<evidence type="ECO:0000256" key="1">
    <source>
        <dbReference type="ARBA" id="ARBA00022723"/>
    </source>
</evidence>
<accession>A0A699YL92</accession>
<dbReference type="GO" id="GO:0016301">
    <property type="term" value="F:kinase activity"/>
    <property type="evidence" value="ECO:0007669"/>
    <property type="project" value="UniProtKB-KW"/>
</dbReference>
<reference evidence="5 6" key="1">
    <citation type="submission" date="2020-02" db="EMBL/GenBank/DDBJ databases">
        <title>Draft genome sequence of Haematococcus lacustris strain NIES-144.</title>
        <authorList>
            <person name="Morimoto D."/>
            <person name="Nakagawa S."/>
            <person name="Yoshida T."/>
            <person name="Sawayama S."/>
        </authorList>
    </citation>
    <scope>NUCLEOTIDE SEQUENCE [LARGE SCALE GENOMIC DNA]</scope>
    <source>
        <strain evidence="5 6">NIES-144</strain>
    </source>
</reference>
<evidence type="ECO:0000256" key="3">
    <source>
        <dbReference type="SAM" id="MobiDB-lite"/>
    </source>
</evidence>
<evidence type="ECO:0000313" key="6">
    <source>
        <dbReference type="Proteomes" id="UP000485058"/>
    </source>
</evidence>
<keyword evidence="2" id="KW-0119">Carbohydrate metabolism</keyword>
<protein>
    <submittedName>
        <fullName evidence="5">R1 protein, alpha-glucan water dikinase</fullName>
    </submittedName>
</protein>
<keyword evidence="5" id="KW-0808">Transferase</keyword>
<dbReference type="InterPro" id="IPR056301">
    <property type="entry name" value="GWD-like_N_Ig"/>
</dbReference>
<comment type="caution">
    <text evidence="5">The sequence shown here is derived from an EMBL/GenBank/DDBJ whole genome shotgun (WGS) entry which is preliminary data.</text>
</comment>
<dbReference type="EMBL" id="BLLF01000054">
    <property type="protein sequence ID" value="GFH06759.1"/>
    <property type="molecule type" value="Genomic_DNA"/>
</dbReference>
<name>A0A699YL92_HAELA</name>
<organism evidence="5 6">
    <name type="scientific">Haematococcus lacustris</name>
    <name type="common">Green alga</name>
    <name type="synonym">Haematococcus pluvialis</name>
    <dbReference type="NCBI Taxonomy" id="44745"/>
    <lineage>
        <taxon>Eukaryota</taxon>
        <taxon>Viridiplantae</taxon>
        <taxon>Chlorophyta</taxon>
        <taxon>core chlorophytes</taxon>
        <taxon>Chlorophyceae</taxon>
        <taxon>CS clade</taxon>
        <taxon>Chlamydomonadales</taxon>
        <taxon>Haematococcaceae</taxon>
        <taxon>Haematococcus</taxon>
    </lineage>
</organism>
<dbReference type="PANTHER" id="PTHR46999">
    <property type="entry name" value="ALPHA-GLUCAN WATER DIKINASE 1, CHLOROPLASTIC-RELATED"/>
    <property type="match status" value="1"/>
</dbReference>
<dbReference type="Pfam" id="PF23166">
    <property type="entry name" value="Ig_N_CWD1"/>
    <property type="match status" value="1"/>
</dbReference>
<evidence type="ECO:0000313" key="5">
    <source>
        <dbReference type="EMBL" id="GFH06759.1"/>
    </source>
</evidence>
<feature type="region of interest" description="Disordered" evidence="3">
    <location>
        <begin position="180"/>
        <end position="200"/>
    </location>
</feature>
<dbReference type="AlphaFoldDB" id="A0A699YL92"/>
<sequence>MNFVLKDDATNNWWDNNSANFRVPLRKEVDTRVKPVDVLPKPLCDKWAWVRWDWEGRPPRSEQEATEEYERGVQICFVTGVQEMKELMARGRLLDELWRVGEGKWKYADYQDKVIKPTLGRDHPALAGRPRATPPQAPLPAAAATPAPPVALLDVPIPEDLIAVQAYVLWERAGKPQGADFAAPARAEATSAPQLSADKGSEKREMPLDFLVGQFALDPATQWRRVFGLGSKSQMLAVVRQEHKDGPVQVDMFSDAASPLVMHWGVTKPGSQDWNLPPEEVWPEATHTSGHAAETPFVSCTDFGRDVLPANMRVPLQRVTVTIPQGSWVGGLIMVLRSSDSTMWYKDAGGNFHLPVPSKAAPLARQEGGDPLSRLPDDLSRAIVEAEVKSSAWTLMHRFNKAADLVNEVLNGYYDLDVADAFSRVFVWLRYSATRKLTWQRNYNTQPRILSAAQDRLTGTVASAHARTSGEAQEWVRLLLTTEWHQKLHNNTTPDDVPICEAYLAYLESNGSMSAYWRTLSDAGITRQRLESYDRAITLEPQWFDGKKDALIRDFRNYLAILKAVHSGADLQASAAGAGNRIPGSARGFLAYVLSHLGDSQILPLMEAAVEARTELASCLAGSRELLYLDLALEDQVRQAAERGVGAAG</sequence>
<feature type="region of interest" description="Disordered" evidence="3">
    <location>
        <begin position="120"/>
        <end position="143"/>
    </location>
</feature>
<proteinExistence type="predicted"/>
<dbReference type="Proteomes" id="UP000485058">
    <property type="component" value="Unassembled WGS sequence"/>
</dbReference>
<feature type="domain" description="Alpha-glucan water dikinase-like N-terminal Ig-like" evidence="4">
    <location>
        <begin position="224"/>
        <end position="355"/>
    </location>
</feature>
<feature type="compositionally biased region" description="Low complexity" evidence="3">
    <location>
        <begin position="182"/>
        <end position="192"/>
    </location>
</feature>
<evidence type="ECO:0000259" key="4">
    <source>
        <dbReference type="Pfam" id="PF23166"/>
    </source>
</evidence>
<keyword evidence="1" id="KW-0479">Metal-binding</keyword>
<feature type="non-terminal residue" evidence="5">
    <location>
        <position position="1"/>
    </location>
</feature>
<gene>
    <name evidence="5" type="ORF">HaLaN_01444</name>
</gene>